<accession>A0A8J3ET61</accession>
<evidence type="ECO:0000256" key="1">
    <source>
        <dbReference type="SAM" id="MobiDB-lite"/>
    </source>
</evidence>
<feature type="region of interest" description="Disordered" evidence="1">
    <location>
        <begin position="441"/>
        <end position="462"/>
    </location>
</feature>
<dbReference type="InterPro" id="IPR005184">
    <property type="entry name" value="DUF306_Meta_HslJ"/>
</dbReference>
<protein>
    <recommendedName>
        <fullName evidence="3">DUF306 domain-containing protein</fullName>
    </recommendedName>
</protein>
<reference evidence="4" key="1">
    <citation type="journal article" date="2014" name="Int. J. Syst. Evol. Microbiol.">
        <title>Complete genome sequence of Corynebacterium casei LMG S-19264T (=DSM 44701T), isolated from a smear-ripened cheese.</title>
        <authorList>
            <consortium name="US DOE Joint Genome Institute (JGI-PGF)"/>
            <person name="Walter F."/>
            <person name="Albersmeier A."/>
            <person name="Kalinowski J."/>
            <person name="Ruckert C."/>
        </authorList>
    </citation>
    <scope>NUCLEOTIDE SEQUENCE</scope>
    <source>
        <strain evidence="4">CGMCC 1.14988</strain>
    </source>
</reference>
<dbReference type="EMBL" id="BMHA01000004">
    <property type="protein sequence ID" value="GGI04967.1"/>
    <property type="molecule type" value="Genomic_DNA"/>
</dbReference>
<dbReference type="RefSeq" id="WP_130649555.1">
    <property type="nucleotide sequence ID" value="NZ_BMHA01000004.1"/>
</dbReference>
<proteinExistence type="predicted"/>
<keyword evidence="2" id="KW-1133">Transmembrane helix</keyword>
<name>A0A8J3ET61_9ACTN</name>
<dbReference type="InterPro" id="IPR038670">
    <property type="entry name" value="HslJ-like_sf"/>
</dbReference>
<dbReference type="Pfam" id="PF03724">
    <property type="entry name" value="META"/>
    <property type="match status" value="1"/>
</dbReference>
<evidence type="ECO:0000259" key="3">
    <source>
        <dbReference type="Pfam" id="PF03724"/>
    </source>
</evidence>
<sequence length="587" mass="63501">MVSDLEELLRDTAPQPTRPLDTGALVHRARRQVLAGRLAAGLGGVAVLVAAVLLVPSVVGIDQELEIAERPSELPTGERSDAEQLWNRTYVSSEVIENGTPRDLVDGTSIELTLQREPPVRDADGGQLVDPDADGFATWQAGCNRSHSQLYLTNGRFEFGGFGHTTLMLCTSDEQDAQDRWVDEFFRSGPAWELRDGRLVLRAGGLTLAFRETPGAGAAPTAGAATSSAAMPLMKVDGWREELQPATVVSVLEIAFDRQTAERAWQDNTPAGLANVAGTPTDPGIYATLEDVDFDTHALAVWSSRQWSDCPGWAADVEGDGSWLEVRRGVAAADGVIEDNPHENCSGHQVPYRMLIAVDRERLPDPGRLPMQDLTGVSVTNYPAELDHTTAERAPDAGTAAEHWPVELIYTFPNATPETELRRRFRGTSWAAWTIESNVTDDGPLPSGQWSSPGGPGFDTSDTWVDDRTQWRGVSAELHPEWRTAVGLVQRVVVPLDQMPGGQDLIASLGLTQDEVEAYATPNVAGCDGPLDLCAPDDANAARGIAHLATGFPLFAEERYDGRDTNVWLIAEHFAFSDDAAPFNEGP</sequence>
<organism evidence="4 5">
    <name type="scientific">Egicoccus halophilus</name>
    <dbReference type="NCBI Taxonomy" id="1670830"/>
    <lineage>
        <taxon>Bacteria</taxon>
        <taxon>Bacillati</taxon>
        <taxon>Actinomycetota</taxon>
        <taxon>Nitriliruptoria</taxon>
        <taxon>Egicoccales</taxon>
        <taxon>Egicoccaceae</taxon>
        <taxon>Egicoccus</taxon>
    </lineage>
</organism>
<evidence type="ECO:0000313" key="5">
    <source>
        <dbReference type="Proteomes" id="UP000650511"/>
    </source>
</evidence>
<gene>
    <name evidence="4" type="ORF">GCM10011354_11730</name>
</gene>
<comment type="caution">
    <text evidence="4">The sequence shown here is derived from an EMBL/GenBank/DDBJ whole genome shotgun (WGS) entry which is preliminary data.</text>
</comment>
<dbReference type="Proteomes" id="UP000650511">
    <property type="component" value="Unassembled WGS sequence"/>
</dbReference>
<dbReference type="AlphaFoldDB" id="A0A8J3ET61"/>
<feature type="region of interest" description="Disordered" evidence="1">
    <location>
        <begin position="1"/>
        <end position="20"/>
    </location>
</feature>
<reference evidence="4" key="2">
    <citation type="submission" date="2020-09" db="EMBL/GenBank/DDBJ databases">
        <authorList>
            <person name="Sun Q."/>
            <person name="Zhou Y."/>
        </authorList>
    </citation>
    <scope>NUCLEOTIDE SEQUENCE</scope>
    <source>
        <strain evidence="4">CGMCC 1.14988</strain>
    </source>
</reference>
<feature type="domain" description="DUF306" evidence="3">
    <location>
        <begin position="132"/>
        <end position="204"/>
    </location>
</feature>
<evidence type="ECO:0000313" key="4">
    <source>
        <dbReference type="EMBL" id="GGI04967.1"/>
    </source>
</evidence>
<feature type="compositionally biased region" description="Low complexity" evidence="1">
    <location>
        <begin position="443"/>
        <end position="453"/>
    </location>
</feature>
<dbReference type="Gene3D" id="2.40.128.270">
    <property type="match status" value="1"/>
</dbReference>
<dbReference type="OrthoDB" id="507754at2"/>
<keyword evidence="2" id="KW-0812">Transmembrane</keyword>
<keyword evidence="2" id="KW-0472">Membrane</keyword>
<feature type="transmembrane region" description="Helical" evidence="2">
    <location>
        <begin position="38"/>
        <end position="61"/>
    </location>
</feature>
<evidence type="ECO:0000256" key="2">
    <source>
        <dbReference type="SAM" id="Phobius"/>
    </source>
</evidence>
<keyword evidence="5" id="KW-1185">Reference proteome</keyword>